<dbReference type="SMART" id="SM00353">
    <property type="entry name" value="HLH"/>
    <property type="match status" value="1"/>
</dbReference>
<dbReference type="GO" id="GO:0080147">
    <property type="term" value="P:root hair cell development"/>
    <property type="evidence" value="ECO:0007669"/>
    <property type="project" value="UniProtKB-ARBA"/>
</dbReference>
<feature type="domain" description="BHLH" evidence="8">
    <location>
        <begin position="408"/>
        <end position="457"/>
    </location>
</feature>
<feature type="compositionally biased region" description="Polar residues" evidence="7">
    <location>
        <begin position="373"/>
        <end position="386"/>
    </location>
</feature>
<dbReference type="InterPro" id="IPR036638">
    <property type="entry name" value="HLH_DNA-bd_sf"/>
</dbReference>
<feature type="region of interest" description="Disordered" evidence="7">
    <location>
        <begin position="555"/>
        <end position="614"/>
    </location>
</feature>
<evidence type="ECO:0000256" key="3">
    <source>
        <dbReference type="ARBA" id="ARBA00023015"/>
    </source>
</evidence>
<dbReference type="PANTHER" id="PTHR16223">
    <property type="entry name" value="TRANSCRIPTION FACTOR BHLH83-RELATED"/>
    <property type="match status" value="1"/>
</dbReference>
<protein>
    <submittedName>
        <fullName evidence="9">BHLH transcription factor PTF1</fullName>
    </submittedName>
</protein>
<reference evidence="9" key="1">
    <citation type="submission" date="2022-05" db="EMBL/GenBank/DDBJ databases">
        <title>The Musa troglodytarum L. genome provides insights into the mechanism of non-climacteric behaviour and enrichment of carotenoids.</title>
        <authorList>
            <person name="Wang J."/>
        </authorList>
    </citation>
    <scope>NUCLEOTIDE SEQUENCE</scope>
    <source>
        <tissue evidence="9">Leaf</tissue>
    </source>
</reference>
<accession>A0A9E7JTU4</accession>
<dbReference type="FunFam" id="4.10.280.10:FF:000017">
    <property type="entry name" value="Transcription factor bHLH66"/>
    <property type="match status" value="1"/>
</dbReference>
<dbReference type="OrthoDB" id="759159at2759"/>
<dbReference type="GO" id="GO:0000981">
    <property type="term" value="F:DNA-binding transcription factor activity, RNA polymerase II-specific"/>
    <property type="evidence" value="ECO:0007669"/>
    <property type="project" value="TreeGrafter"/>
</dbReference>
<keyword evidence="6" id="KW-0539">Nucleus</keyword>
<gene>
    <name evidence="9" type="ORF">MUK42_00944</name>
</gene>
<comment type="subcellular location">
    <subcellularLocation>
        <location evidence="1">Nucleus</location>
    </subcellularLocation>
</comment>
<evidence type="ECO:0000256" key="1">
    <source>
        <dbReference type="ARBA" id="ARBA00004123"/>
    </source>
</evidence>
<evidence type="ECO:0000256" key="5">
    <source>
        <dbReference type="ARBA" id="ARBA00023163"/>
    </source>
</evidence>
<dbReference type="PROSITE" id="PS50888">
    <property type="entry name" value="BHLH"/>
    <property type="match status" value="1"/>
</dbReference>
<keyword evidence="4" id="KW-0238">DNA-binding</keyword>
<keyword evidence="10" id="KW-1185">Reference proteome</keyword>
<evidence type="ECO:0000259" key="8">
    <source>
        <dbReference type="PROSITE" id="PS50888"/>
    </source>
</evidence>
<dbReference type="Pfam" id="PF00010">
    <property type="entry name" value="HLH"/>
    <property type="match status" value="1"/>
</dbReference>
<dbReference type="GO" id="GO:0046983">
    <property type="term" value="F:protein dimerization activity"/>
    <property type="evidence" value="ECO:0007669"/>
    <property type="project" value="InterPro"/>
</dbReference>
<feature type="region of interest" description="Disordered" evidence="7">
    <location>
        <begin position="358"/>
        <end position="386"/>
    </location>
</feature>
<dbReference type="GO" id="GO:0000978">
    <property type="term" value="F:RNA polymerase II cis-regulatory region sequence-specific DNA binding"/>
    <property type="evidence" value="ECO:0007669"/>
    <property type="project" value="TreeGrafter"/>
</dbReference>
<keyword evidence="5" id="KW-0804">Transcription</keyword>
<dbReference type="AlphaFoldDB" id="A0A9E7JTU4"/>
<proteinExistence type="inferred from homology"/>
<dbReference type="InterPro" id="IPR045843">
    <property type="entry name" value="IND-like"/>
</dbReference>
<dbReference type="Proteomes" id="UP001055439">
    <property type="component" value="Chromosome 3"/>
</dbReference>
<dbReference type="PANTHER" id="PTHR16223:SF215">
    <property type="entry name" value="OS02G0564700 PROTEIN"/>
    <property type="match status" value="1"/>
</dbReference>
<dbReference type="InterPro" id="IPR011598">
    <property type="entry name" value="bHLH_dom"/>
</dbReference>
<evidence type="ECO:0000256" key="7">
    <source>
        <dbReference type="SAM" id="MobiDB-lite"/>
    </source>
</evidence>
<dbReference type="Gene3D" id="4.10.280.10">
    <property type="entry name" value="Helix-loop-helix DNA-binding domain"/>
    <property type="match status" value="1"/>
</dbReference>
<name>A0A9E7JTU4_9LILI</name>
<evidence type="ECO:0000313" key="10">
    <source>
        <dbReference type="Proteomes" id="UP001055439"/>
    </source>
</evidence>
<sequence length="614" mass="65838">MGHSWLEVIAEAGAMKYANAHRPFFLSCHAKLGDRIKDMAVTLATRVCETHTATSIAPNPVYAPSSSSLVVMDDLIDSFMSSPAWSDRNASSKASWNDTSVSRTNGLLADSTEPYGEVKNPSVCMVPSSNIIGNAAAEDLNVHGHDGTPSIFIDGNYGILKHLYSGERLSHQNLHNQTSNSISMNNGTHVRTFPLLGVTGSNQTSASFESALPRGTLAISSSIESNSSELSAFPQSLGDAHSINSVPTIWPSSYSSVSSFVGHGNSPAFGYQGNENNDYVLGKLSLENGKFHLDRLPAESVHAKNQNEIRDFSSFSVGQHMNLIAGALLPQKEQNGLHSPSFPSGSCMMAVNKMSGIQTPQQLSPSSERHTASHQINNTSSTPSLAVSANVSGCNGTAKPRARARRGQATDPHSIAERLRREKIAERMKNLQELVPSSDKTDKASMLDEIIDYVKFLQLQVKVLSMSRLGATGAVVPLLTDTQTEVSGSLLLSSSIGQGGSDISESENSLAFEQEVVKLMETNVTTAMQYLQNKGLCLMPIALATAISNQKGFSTAIPPDRRKPIASHGTAPLSHSSMDRNCNKNDVTGCNGAIVKQEARESNDKTRELDHKAK</sequence>
<evidence type="ECO:0000256" key="4">
    <source>
        <dbReference type="ARBA" id="ARBA00023125"/>
    </source>
</evidence>
<comment type="similarity">
    <text evidence="2">Belongs to the bHLH protein family.</text>
</comment>
<dbReference type="EMBL" id="CP097505">
    <property type="protein sequence ID" value="URD93178.1"/>
    <property type="molecule type" value="Genomic_DNA"/>
</dbReference>
<evidence type="ECO:0000256" key="2">
    <source>
        <dbReference type="ARBA" id="ARBA00005510"/>
    </source>
</evidence>
<keyword evidence="3" id="KW-0805">Transcription regulation</keyword>
<evidence type="ECO:0000313" key="9">
    <source>
        <dbReference type="EMBL" id="URD93178.1"/>
    </source>
</evidence>
<organism evidence="9 10">
    <name type="scientific">Musa troglodytarum</name>
    <name type="common">fe'i banana</name>
    <dbReference type="NCBI Taxonomy" id="320322"/>
    <lineage>
        <taxon>Eukaryota</taxon>
        <taxon>Viridiplantae</taxon>
        <taxon>Streptophyta</taxon>
        <taxon>Embryophyta</taxon>
        <taxon>Tracheophyta</taxon>
        <taxon>Spermatophyta</taxon>
        <taxon>Magnoliopsida</taxon>
        <taxon>Liliopsida</taxon>
        <taxon>Zingiberales</taxon>
        <taxon>Musaceae</taxon>
        <taxon>Musa</taxon>
    </lineage>
</organism>
<dbReference type="GO" id="GO:0005634">
    <property type="term" value="C:nucleus"/>
    <property type="evidence" value="ECO:0007669"/>
    <property type="project" value="UniProtKB-SubCell"/>
</dbReference>
<feature type="compositionally biased region" description="Basic and acidic residues" evidence="7">
    <location>
        <begin position="597"/>
        <end position="614"/>
    </location>
</feature>
<evidence type="ECO:0000256" key="6">
    <source>
        <dbReference type="ARBA" id="ARBA00023242"/>
    </source>
</evidence>
<dbReference type="SUPFAM" id="SSF47459">
    <property type="entry name" value="HLH, helix-loop-helix DNA-binding domain"/>
    <property type="match status" value="1"/>
</dbReference>